<protein>
    <recommendedName>
        <fullName evidence="3">N-acetyltransferase domain-containing protein</fullName>
    </recommendedName>
</protein>
<evidence type="ECO:0000259" key="3">
    <source>
        <dbReference type="PROSITE" id="PS51186"/>
    </source>
</evidence>
<sequence>MGLIRKELNVGLIIERGINMIRDYKQSDIDEIVRIYTLEYKAMPAEIENLKSASKILVYDDNGIKGFIHLVMGGGHCYVEMGAATDELIIPVGLKLWEEAKKLFIEKSINFIETFHVKDNLTWQQLFNEIGFEYWYSVYRFSYEGAKFNEHNIRAVKYEDKYYEDKIRLESEAFSVLRRENDIKPYNWYLSASKEAIENNRKATLEEKEYIYIFFENNEMVGASMVKNAEIDLLFVNIKYQGKGYGKKILEFTINRGLEQNAAGVNLNALASNEKALKLYKNIGFKVVQAQDCRRLIIK</sequence>
<dbReference type="InterPro" id="IPR050680">
    <property type="entry name" value="YpeA/RimI_acetyltransf"/>
</dbReference>
<proteinExistence type="predicted"/>
<evidence type="ECO:0000313" key="4">
    <source>
        <dbReference type="EMBL" id="MPM95264.1"/>
    </source>
</evidence>
<dbReference type="PROSITE" id="PS51186">
    <property type="entry name" value="GNAT"/>
    <property type="match status" value="1"/>
</dbReference>
<feature type="domain" description="N-acetyltransferase" evidence="3">
    <location>
        <begin position="172"/>
        <end position="299"/>
    </location>
</feature>
<reference evidence="4" key="1">
    <citation type="submission" date="2019-08" db="EMBL/GenBank/DDBJ databases">
        <authorList>
            <person name="Kucharzyk K."/>
            <person name="Murdoch R.W."/>
            <person name="Higgins S."/>
            <person name="Loffler F."/>
        </authorList>
    </citation>
    <scope>NUCLEOTIDE SEQUENCE</scope>
</reference>
<dbReference type="GO" id="GO:0016747">
    <property type="term" value="F:acyltransferase activity, transferring groups other than amino-acyl groups"/>
    <property type="evidence" value="ECO:0007669"/>
    <property type="project" value="InterPro"/>
</dbReference>
<dbReference type="PANTHER" id="PTHR43420">
    <property type="entry name" value="ACETYLTRANSFERASE"/>
    <property type="match status" value="1"/>
</dbReference>
<dbReference type="InterPro" id="IPR016181">
    <property type="entry name" value="Acyl_CoA_acyltransferase"/>
</dbReference>
<dbReference type="SUPFAM" id="SSF55729">
    <property type="entry name" value="Acyl-CoA N-acyltransferases (Nat)"/>
    <property type="match status" value="1"/>
</dbReference>
<dbReference type="InterPro" id="IPR000182">
    <property type="entry name" value="GNAT_dom"/>
</dbReference>
<evidence type="ECO:0000256" key="2">
    <source>
        <dbReference type="ARBA" id="ARBA00023315"/>
    </source>
</evidence>
<dbReference type="CDD" id="cd04301">
    <property type="entry name" value="NAT_SF"/>
    <property type="match status" value="1"/>
</dbReference>
<gene>
    <name evidence="4" type="ORF">SDC9_142418</name>
</gene>
<dbReference type="PANTHER" id="PTHR43420:SF47">
    <property type="entry name" value="N-ACETYLTRANSFERASE DOMAIN-CONTAINING PROTEIN"/>
    <property type="match status" value="1"/>
</dbReference>
<name>A0A645E0F3_9ZZZZ</name>
<keyword evidence="1" id="KW-0808">Transferase</keyword>
<organism evidence="4">
    <name type="scientific">bioreactor metagenome</name>
    <dbReference type="NCBI Taxonomy" id="1076179"/>
    <lineage>
        <taxon>unclassified sequences</taxon>
        <taxon>metagenomes</taxon>
        <taxon>ecological metagenomes</taxon>
    </lineage>
</organism>
<comment type="caution">
    <text evidence="4">The sequence shown here is derived from an EMBL/GenBank/DDBJ whole genome shotgun (WGS) entry which is preliminary data.</text>
</comment>
<evidence type="ECO:0000256" key="1">
    <source>
        <dbReference type="ARBA" id="ARBA00022679"/>
    </source>
</evidence>
<accession>A0A645E0F3</accession>
<keyword evidence="2" id="KW-0012">Acyltransferase</keyword>
<dbReference type="Pfam" id="PF13673">
    <property type="entry name" value="Acetyltransf_10"/>
    <property type="match status" value="1"/>
</dbReference>
<dbReference type="Gene3D" id="3.40.630.30">
    <property type="match status" value="1"/>
</dbReference>
<dbReference type="EMBL" id="VSSQ01041781">
    <property type="protein sequence ID" value="MPM95264.1"/>
    <property type="molecule type" value="Genomic_DNA"/>
</dbReference>
<dbReference type="AlphaFoldDB" id="A0A645E0F3"/>